<proteinExistence type="predicted"/>
<sequence length="328" mass="35884">MDQMAKGLLFGAAVLSLAAAGCFPAAAASIDRVRIRLAAEELDEMGMPVLEAESRDRAYSVTGVERISGDPASGPAMDRAEVGKKENEQYKGSIQADSENIGTKEVSLEERKIEEIPAGEEPAPEILYEIELESDADDSFSVLRQEDIQFSGLGAVCSKAVRKDNGTTLLLTIELQDAGEIIGTVDAAVWAERGIGRWKKAPGASAYLVMLYRDAKRVGHPHRTSAEQYDFVPLMQTAGVYHFKVIPLTKQGKRGQAAESAWRKVTEAEAAQNREEWGGKKPGWQPEGEIPSYILKDGAYPQMDSLLIGEKYEQFNEKGENVSRTVIF</sequence>
<evidence type="ECO:0000313" key="3">
    <source>
        <dbReference type="Proteomes" id="UP000653904"/>
    </source>
</evidence>
<dbReference type="AlphaFoldDB" id="A0AAW3X1X6"/>
<keyword evidence="1" id="KW-0732">Signal</keyword>
<keyword evidence="3" id="KW-1185">Reference proteome</keyword>
<feature type="chain" id="PRO_5043475782" evidence="1">
    <location>
        <begin position="28"/>
        <end position="328"/>
    </location>
</feature>
<protein>
    <submittedName>
        <fullName evidence="2">Uncharacterized protein</fullName>
    </submittedName>
</protein>
<feature type="signal peptide" evidence="1">
    <location>
        <begin position="1"/>
        <end position="27"/>
    </location>
</feature>
<dbReference type="EMBL" id="JACOOW010000006">
    <property type="protein sequence ID" value="MBC5656656.1"/>
    <property type="molecule type" value="Genomic_DNA"/>
</dbReference>
<dbReference type="PROSITE" id="PS51257">
    <property type="entry name" value="PROKAR_LIPOPROTEIN"/>
    <property type="match status" value="1"/>
</dbReference>
<accession>A0AAW3X1X6</accession>
<gene>
    <name evidence="2" type="ORF">H8S19_06180</name>
</gene>
<comment type="caution">
    <text evidence="2">The sequence shown here is derived from an EMBL/GenBank/DDBJ whole genome shotgun (WGS) entry which is preliminary data.</text>
</comment>
<dbReference type="RefSeq" id="WP_186854872.1">
    <property type="nucleotide sequence ID" value="NZ_JACOOW010000006.1"/>
</dbReference>
<organism evidence="2 3">
    <name type="scientific">Clostridium segne</name>
    <dbReference type="NCBI Taxonomy" id="2763038"/>
    <lineage>
        <taxon>Bacteria</taxon>
        <taxon>Bacillati</taxon>
        <taxon>Bacillota</taxon>
        <taxon>Clostridia</taxon>
        <taxon>Eubacteriales</taxon>
        <taxon>Clostridiaceae</taxon>
        <taxon>Clostridium</taxon>
    </lineage>
</organism>
<evidence type="ECO:0000256" key="1">
    <source>
        <dbReference type="SAM" id="SignalP"/>
    </source>
</evidence>
<dbReference type="Proteomes" id="UP000653904">
    <property type="component" value="Unassembled WGS sequence"/>
</dbReference>
<name>A0AAW3X1X6_9CLOT</name>
<evidence type="ECO:0000313" key="2">
    <source>
        <dbReference type="EMBL" id="MBC5656656.1"/>
    </source>
</evidence>
<reference evidence="2 3" key="1">
    <citation type="submission" date="2020-08" db="EMBL/GenBank/DDBJ databases">
        <title>Genome public.</title>
        <authorList>
            <person name="Liu C."/>
            <person name="Sun Q."/>
        </authorList>
    </citation>
    <scope>NUCLEOTIDE SEQUENCE [LARGE SCALE GENOMIC DNA]</scope>
    <source>
        <strain evidence="2 3">BX14</strain>
    </source>
</reference>